<dbReference type="Proteomes" id="UP001181355">
    <property type="component" value="Chromosome"/>
</dbReference>
<gene>
    <name evidence="1" type="ORF">RF679_00740</name>
</gene>
<reference evidence="1" key="1">
    <citation type="submission" date="2023-09" db="EMBL/GenBank/DDBJ databases">
        <title>Undibacterium sp. 20NA77.5 isolated from freshwater.</title>
        <authorList>
            <person name="Le V."/>
            <person name="Ko S.-R."/>
            <person name="Ahn C.-Y."/>
            <person name="Oh H.-M."/>
        </authorList>
    </citation>
    <scope>NUCLEOTIDE SEQUENCE</scope>
    <source>
        <strain evidence="1">20NA77.5</strain>
    </source>
</reference>
<name>A0ABY9RI05_9BURK</name>
<evidence type="ECO:0000313" key="2">
    <source>
        <dbReference type="Proteomes" id="UP001181355"/>
    </source>
</evidence>
<proteinExistence type="predicted"/>
<dbReference type="RefSeq" id="WP_309482313.1">
    <property type="nucleotide sequence ID" value="NZ_CP133720.1"/>
</dbReference>
<keyword evidence="2" id="KW-1185">Reference proteome</keyword>
<organism evidence="1 2">
    <name type="scientific">Undibacterium cyanobacteriorum</name>
    <dbReference type="NCBI Taxonomy" id="3073561"/>
    <lineage>
        <taxon>Bacteria</taxon>
        <taxon>Pseudomonadati</taxon>
        <taxon>Pseudomonadota</taxon>
        <taxon>Betaproteobacteria</taxon>
        <taxon>Burkholderiales</taxon>
        <taxon>Oxalobacteraceae</taxon>
        <taxon>Undibacterium</taxon>
    </lineage>
</organism>
<sequence length="133" mass="15613">MDVYGLQKIGKTMIIQELKNELLAAENILNTEYSFEKAEPNYCRCLEIIYGAPESKSQFVDLMTSLFESNQVSDEPLAFLMHSLRWPEIRAWAENKLRQMPNPIATGRPLEKLIEAFNEDWENQQFYELFTKE</sequence>
<protein>
    <submittedName>
        <fullName evidence="1">Uncharacterized protein</fullName>
    </submittedName>
</protein>
<evidence type="ECO:0000313" key="1">
    <source>
        <dbReference type="EMBL" id="WMW80822.1"/>
    </source>
</evidence>
<dbReference type="EMBL" id="CP133720">
    <property type="protein sequence ID" value="WMW80822.1"/>
    <property type="molecule type" value="Genomic_DNA"/>
</dbReference>
<accession>A0ABY9RI05</accession>